<dbReference type="AlphaFoldDB" id="A0A3M8AGI3"/>
<keyword evidence="3 5" id="KW-1133">Transmembrane helix</keyword>
<dbReference type="GO" id="GO:0022857">
    <property type="term" value="F:transmembrane transporter activity"/>
    <property type="evidence" value="ECO:0007669"/>
    <property type="project" value="InterPro"/>
</dbReference>
<evidence type="ECO:0000313" key="8">
    <source>
        <dbReference type="Proteomes" id="UP000275048"/>
    </source>
</evidence>
<dbReference type="OrthoDB" id="5242299at2"/>
<dbReference type="EMBL" id="RHHB01000009">
    <property type="protein sequence ID" value="RNB50303.1"/>
    <property type="molecule type" value="Genomic_DNA"/>
</dbReference>
<feature type="transmembrane region" description="Helical" evidence="5">
    <location>
        <begin position="118"/>
        <end position="140"/>
    </location>
</feature>
<dbReference type="InterPro" id="IPR052714">
    <property type="entry name" value="MFS_Exporter"/>
</dbReference>
<evidence type="ECO:0000259" key="6">
    <source>
        <dbReference type="PROSITE" id="PS50850"/>
    </source>
</evidence>
<evidence type="ECO:0000256" key="5">
    <source>
        <dbReference type="SAM" id="Phobius"/>
    </source>
</evidence>
<dbReference type="InterPro" id="IPR011701">
    <property type="entry name" value="MFS"/>
</dbReference>
<feature type="transmembrane region" description="Helical" evidence="5">
    <location>
        <begin position="221"/>
        <end position="242"/>
    </location>
</feature>
<dbReference type="GO" id="GO:0005886">
    <property type="term" value="C:plasma membrane"/>
    <property type="evidence" value="ECO:0007669"/>
    <property type="project" value="UniProtKB-SubCell"/>
</dbReference>
<dbReference type="PROSITE" id="PS00216">
    <property type="entry name" value="SUGAR_TRANSPORT_1"/>
    <property type="match status" value="1"/>
</dbReference>
<evidence type="ECO:0000256" key="4">
    <source>
        <dbReference type="ARBA" id="ARBA00023136"/>
    </source>
</evidence>
<protein>
    <submittedName>
        <fullName evidence="7">MFS transporter</fullName>
    </submittedName>
</protein>
<dbReference type="SUPFAM" id="SSF103473">
    <property type="entry name" value="MFS general substrate transporter"/>
    <property type="match status" value="1"/>
</dbReference>
<gene>
    <name evidence="7" type="ORF">EDM22_07300</name>
</gene>
<name>A0A3M8AGI3_9MICO</name>
<feature type="transmembrane region" description="Helical" evidence="5">
    <location>
        <begin position="182"/>
        <end position="200"/>
    </location>
</feature>
<dbReference type="Gene3D" id="1.20.1250.20">
    <property type="entry name" value="MFS general substrate transporter like domains"/>
    <property type="match status" value="1"/>
</dbReference>
<dbReference type="Pfam" id="PF07690">
    <property type="entry name" value="MFS_1"/>
    <property type="match status" value="1"/>
</dbReference>
<feature type="transmembrane region" description="Helical" evidence="5">
    <location>
        <begin position="370"/>
        <end position="392"/>
    </location>
</feature>
<proteinExistence type="predicted"/>
<keyword evidence="4 5" id="KW-0472">Membrane</keyword>
<feature type="transmembrane region" description="Helical" evidence="5">
    <location>
        <begin position="152"/>
        <end position="170"/>
    </location>
</feature>
<feature type="domain" description="Major facilitator superfamily (MFS) profile" evidence="6">
    <location>
        <begin position="25"/>
        <end position="396"/>
    </location>
</feature>
<feature type="transmembrane region" description="Helical" evidence="5">
    <location>
        <begin position="27"/>
        <end position="52"/>
    </location>
</feature>
<comment type="caution">
    <text evidence="7">The sequence shown here is derived from an EMBL/GenBank/DDBJ whole genome shotgun (WGS) entry which is preliminary data.</text>
</comment>
<evidence type="ECO:0000313" key="7">
    <source>
        <dbReference type="EMBL" id="RNB50303.1"/>
    </source>
</evidence>
<comment type="subcellular location">
    <subcellularLocation>
        <location evidence="1">Cell membrane</location>
        <topology evidence="1">Multi-pass membrane protein</topology>
    </subcellularLocation>
</comment>
<dbReference type="InterPro" id="IPR036259">
    <property type="entry name" value="MFS_trans_sf"/>
</dbReference>
<reference evidence="7 8" key="1">
    <citation type="submission" date="2018-10" db="EMBL/GenBank/DDBJ databases">
        <title>Isolation, diversity and antibacterial activity of antinobacteria from the wheat rhizosphere soil.</title>
        <authorList>
            <person name="Sun T."/>
        </authorList>
    </citation>
    <scope>NUCLEOTIDE SEQUENCE [LARGE SCALE GENOMIC DNA]</scope>
    <source>
        <strain evidence="7 8">SJ-23</strain>
    </source>
</reference>
<dbReference type="RefSeq" id="WP_122936404.1">
    <property type="nucleotide sequence ID" value="NZ_JBHSNT010000065.1"/>
</dbReference>
<sequence>MGRVRSTPRTDSAPSPPTAERLFTAQFVALTAAELAYFTAGGVAIFALPLYVTGPLGGDEAGAGIAYGAFAVSALLLRPITGRLSDMYGRRPLLLAGALLAGASLALMTMVGSLLPIVALRLLAGVGEAAFFVAAFAALADLAPAARLGEALSYNSLGLYLGLAFGPPLGELLVRVWDYRGAWIGAAVLAVLAAALSLLVGETRQDRPDLHVRRPLLHRPAVPIAAGFVTSLVAAGGFLAFASLYAEHVGLSDLSTALFVYGAVVVTCRIAFARIPDRLPSLPLAAASLGVMGLGLVLMVAWQTVAGLLIGVAVLGVGIAFSTPAFFSAVFATATPSQRGVASGTATAAMDLGLGLGPIALGLVARPYGIPWAFAVAAAIAFAGAAWTLLLARRRRTAPAPAAAADSRAR</sequence>
<feature type="transmembrane region" description="Helical" evidence="5">
    <location>
        <begin position="308"/>
        <end position="332"/>
    </location>
</feature>
<dbReference type="PROSITE" id="PS50850">
    <property type="entry name" value="MFS"/>
    <property type="match status" value="1"/>
</dbReference>
<dbReference type="Proteomes" id="UP000275048">
    <property type="component" value="Unassembled WGS sequence"/>
</dbReference>
<organism evidence="7 8">
    <name type="scientific">Agromyces tardus</name>
    <dbReference type="NCBI Taxonomy" id="2583849"/>
    <lineage>
        <taxon>Bacteria</taxon>
        <taxon>Bacillati</taxon>
        <taxon>Actinomycetota</taxon>
        <taxon>Actinomycetes</taxon>
        <taxon>Micrococcales</taxon>
        <taxon>Microbacteriaceae</taxon>
        <taxon>Agromyces</taxon>
    </lineage>
</organism>
<dbReference type="InterPro" id="IPR020846">
    <property type="entry name" value="MFS_dom"/>
</dbReference>
<feature type="transmembrane region" description="Helical" evidence="5">
    <location>
        <begin position="254"/>
        <end position="272"/>
    </location>
</feature>
<feature type="transmembrane region" description="Helical" evidence="5">
    <location>
        <begin position="64"/>
        <end position="81"/>
    </location>
</feature>
<accession>A0A3M8AGI3</accession>
<evidence type="ECO:0000256" key="2">
    <source>
        <dbReference type="ARBA" id="ARBA00022692"/>
    </source>
</evidence>
<feature type="transmembrane region" description="Helical" evidence="5">
    <location>
        <begin position="93"/>
        <end position="112"/>
    </location>
</feature>
<keyword evidence="2 5" id="KW-0812">Transmembrane</keyword>
<dbReference type="InterPro" id="IPR005829">
    <property type="entry name" value="Sugar_transporter_CS"/>
</dbReference>
<evidence type="ECO:0000256" key="3">
    <source>
        <dbReference type="ARBA" id="ARBA00022989"/>
    </source>
</evidence>
<keyword evidence="8" id="KW-1185">Reference proteome</keyword>
<feature type="transmembrane region" description="Helical" evidence="5">
    <location>
        <begin position="284"/>
        <end position="302"/>
    </location>
</feature>
<feature type="transmembrane region" description="Helical" evidence="5">
    <location>
        <begin position="344"/>
        <end position="364"/>
    </location>
</feature>
<dbReference type="PANTHER" id="PTHR23531:SF1">
    <property type="entry name" value="QUINOLENE RESISTANCE PROTEIN NORA"/>
    <property type="match status" value="1"/>
</dbReference>
<evidence type="ECO:0000256" key="1">
    <source>
        <dbReference type="ARBA" id="ARBA00004651"/>
    </source>
</evidence>
<dbReference type="PANTHER" id="PTHR23531">
    <property type="entry name" value="QUINOLENE RESISTANCE PROTEIN NORA"/>
    <property type="match status" value="1"/>
</dbReference>